<dbReference type="Proteomes" id="UP000298663">
    <property type="component" value="Unassembled WGS sequence"/>
</dbReference>
<evidence type="ECO:0000256" key="1">
    <source>
        <dbReference type="SAM" id="Phobius"/>
    </source>
</evidence>
<protein>
    <submittedName>
        <fullName evidence="2">Uncharacterized protein</fullName>
    </submittedName>
</protein>
<keyword evidence="3" id="KW-1185">Reference proteome</keyword>
<reference evidence="2 3" key="1">
    <citation type="journal article" date="2015" name="Genome Biol.">
        <title>Comparative genomics of Steinernema reveals deeply conserved gene regulatory networks.</title>
        <authorList>
            <person name="Dillman A.R."/>
            <person name="Macchietto M."/>
            <person name="Porter C.F."/>
            <person name="Rogers A."/>
            <person name="Williams B."/>
            <person name="Antoshechkin I."/>
            <person name="Lee M.M."/>
            <person name="Goodwin Z."/>
            <person name="Lu X."/>
            <person name="Lewis E.E."/>
            <person name="Goodrich-Blair H."/>
            <person name="Stock S.P."/>
            <person name="Adams B.J."/>
            <person name="Sternberg P.W."/>
            <person name="Mortazavi A."/>
        </authorList>
    </citation>
    <scope>NUCLEOTIDE SEQUENCE [LARGE SCALE GENOMIC DNA]</scope>
    <source>
        <strain evidence="2 3">ALL</strain>
    </source>
</reference>
<name>A0A4U5MLS9_STECR</name>
<evidence type="ECO:0000313" key="2">
    <source>
        <dbReference type="EMBL" id="TKR70446.1"/>
    </source>
</evidence>
<keyword evidence="1" id="KW-0812">Transmembrane</keyword>
<reference evidence="2 3" key="2">
    <citation type="journal article" date="2019" name="G3 (Bethesda)">
        <title>Hybrid Assembly of the Genome of the Entomopathogenic Nematode Steinernema carpocapsae Identifies the X-Chromosome.</title>
        <authorList>
            <person name="Serra L."/>
            <person name="Macchietto M."/>
            <person name="Macias-Munoz A."/>
            <person name="McGill C.J."/>
            <person name="Rodriguez I.M."/>
            <person name="Rodriguez B."/>
            <person name="Murad R."/>
            <person name="Mortazavi A."/>
        </authorList>
    </citation>
    <scope>NUCLEOTIDE SEQUENCE [LARGE SCALE GENOMIC DNA]</scope>
    <source>
        <strain evidence="2 3">ALL</strain>
    </source>
</reference>
<accession>A0A4U5MLS9</accession>
<organism evidence="2 3">
    <name type="scientific">Steinernema carpocapsae</name>
    <name type="common">Entomopathogenic nematode</name>
    <dbReference type="NCBI Taxonomy" id="34508"/>
    <lineage>
        <taxon>Eukaryota</taxon>
        <taxon>Metazoa</taxon>
        <taxon>Ecdysozoa</taxon>
        <taxon>Nematoda</taxon>
        <taxon>Chromadorea</taxon>
        <taxon>Rhabditida</taxon>
        <taxon>Tylenchina</taxon>
        <taxon>Panagrolaimomorpha</taxon>
        <taxon>Strongyloidoidea</taxon>
        <taxon>Steinernematidae</taxon>
        <taxon>Steinernema</taxon>
    </lineage>
</organism>
<dbReference type="AlphaFoldDB" id="A0A4U5MLS9"/>
<gene>
    <name evidence="2" type="ORF">L596_022476</name>
</gene>
<evidence type="ECO:0000313" key="3">
    <source>
        <dbReference type="Proteomes" id="UP000298663"/>
    </source>
</evidence>
<dbReference type="EMBL" id="AZBU02000007">
    <property type="protein sequence ID" value="TKR70446.1"/>
    <property type="molecule type" value="Genomic_DNA"/>
</dbReference>
<keyword evidence="1" id="KW-1133">Transmembrane helix</keyword>
<keyword evidence="1" id="KW-0472">Membrane</keyword>
<feature type="transmembrane region" description="Helical" evidence="1">
    <location>
        <begin position="24"/>
        <end position="45"/>
    </location>
</feature>
<comment type="caution">
    <text evidence="2">The sequence shown here is derived from an EMBL/GenBank/DDBJ whole genome shotgun (WGS) entry which is preliminary data.</text>
</comment>
<sequence>MFHHLLVIPKEPIRKTNPGPIPPAMHVSFFCMALWFIVMASVTVISSGDFGRRRVNALQAEGRPRPN</sequence>
<proteinExistence type="predicted"/>